<dbReference type="InterPro" id="IPR013083">
    <property type="entry name" value="Znf_RING/FYVE/PHD"/>
</dbReference>
<dbReference type="PANTHER" id="PTHR22696">
    <property type="entry name" value="E3 UBIQUITIN-PROTEIN LIGASE RNF26"/>
    <property type="match status" value="1"/>
</dbReference>
<dbReference type="GO" id="GO:0061630">
    <property type="term" value="F:ubiquitin protein ligase activity"/>
    <property type="evidence" value="ECO:0007669"/>
    <property type="project" value="UniProtKB-EC"/>
</dbReference>
<comment type="subcellular location">
    <subcellularLocation>
        <location evidence="2">Endoplasmic reticulum membrane</location>
        <topology evidence="2">Multi-pass membrane protein</topology>
    </subcellularLocation>
</comment>
<feature type="region of interest" description="Disordered" evidence="19">
    <location>
        <begin position="377"/>
        <end position="415"/>
    </location>
</feature>
<feature type="compositionally biased region" description="Polar residues" evidence="19">
    <location>
        <begin position="391"/>
        <end position="403"/>
    </location>
</feature>
<evidence type="ECO:0000256" key="12">
    <source>
        <dbReference type="ARBA" id="ARBA00022989"/>
    </source>
</evidence>
<dbReference type="CDD" id="cd16788">
    <property type="entry name" value="mRING-HC-C3HC5_RNF26"/>
    <property type="match status" value="1"/>
</dbReference>
<dbReference type="FunFam" id="3.30.40.10:FF:000387">
    <property type="entry name" value="RING finger protein 26"/>
    <property type="match status" value="1"/>
</dbReference>
<dbReference type="GO" id="GO:0006511">
    <property type="term" value="P:ubiquitin-dependent protein catabolic process"/>
    <property type="evidence" value="ECO:0007669"/>
    <property type="project" value="TreeGrafter"/>
</dbReference>
<evidence type="ECO:0000256" key="13">
    <source>
        <dbReference type="ARBA" id="ARBA00023136"/>
    </source>
</evidence>
<dbReference type="PROSITE" id="PS50089">
    <property type="entry name" value="ZF_RING_2"/>
    <property type="match status" value="1"/>
</dbReference>
<dbReference type="AlphaFoldDB" id="A0A7K8XAK2"/>
<reference evidence="22 23" key="1">
    <citation type="submission" date="2019-09" db="EMBL/GenBank/DDBJ databases">
        <title>Bird 10,000 Genomes (B10K) Project - Family phase.</title>
        <authorList>
            <person name="Zhang G."/>
        </authorList>
    </citation>
    <scope>NUCLEOTIDE SEQUENCE [LARGE SCALE GENOMIC DNA]</scope>
    <source>
        <strain evidence="22">B10K-DU-001-04</strain>
        <tissue evidence="22">Muscle</tissue>
    </source>
</reference>
<evidence type="ECO:0000256" key="5">
    <source>
        <dbReference type="ARBA" id="ARBA00022679"/>
    </source>
</evidence>
<comment type="function">
    <text evidence="14">E3 ubiquitin-protein ligase that plays a key role in endosome organization by retaining vesicles in the perinuclear cloud. Acts as a platform for perinuclear positioning of the endosomal system by mediating ubiquitination of SQSTM1 through interaction with the ubiquitin conjugating enzyme UBE2J1. Ubiquitinated SQSTM1 attracts specific vesicle-associated adapters, forming a molecular bridge that restrains cognate vesicles in the perinuclear region and organizes the endosomal pathway for efficient cargo transport. Also acts as a regulator of type I interferon production in response to viral infection by mediating the formation of 'Lys-11'-linked polyubiquitin chains on TMEM173/STING, leading to stabilize TMEM173/STING. Also required to limit type I interferon response by promoting autophagic degradation of IRF3.</text>
</comment>
<evidence type="ECO:0000259" key="21">
    <source>
        <dbReference type="PROSITE" id="PS50089"/>
    </source>
</evidence>
<evidence type="ECO:0000256" key="9">
    <source>
        <dbReference type="ARBA" id="ARBA00022786"/>
    </source>
</evidence>
<dbReference type="GO" id="GO:0005789">
    <property type="term" value="C:endoplasmic reticulum membrane"/>
    <property type="evidence" value="ECO:0007669"/>
    <property type="project" value="UniProtKB-SubCell"/>
</dbReference>
<gene>
    <name evidence="22" type="primary">Rnf26</name>
    <name evidence="22" type="ORF">EUBBOU_R05066</name>
</gene>
<comment type="catalytic activity">
    <reaction evidence="1">
        <text>S-ubiquitinyl-[E2 ubiquitin-conjugating enzyme]-L-cysteine + [acceptor protein]-L-lysine = [E2 ubiquitin-conjugating enzyme]-L-cysteine + N(6)-ubiquitinyl-[acceptor protein]-L-lysine.</text>
        <dbReference type="EC" id="2.3.2.27"/>
    </reaction>
</comment>
<dbReference type="Proteomes" id="UP000583613">
    <property type="component" value="Unassembled WGS sequence"/>
</dbReference>
<dbReference type="SUPFAM" id="SSF57850">
    <property type="entry name" value="RING/U-box"/>
    <property type="match status" value="1"/>
</dbReference>
<keyword evidence="9" id="KW-0833">Ubl conjugation pathway</keyword>
<feature type="transmembrane region" description="Helical" evidence="20">
    <location>
        <begin position="184"/>
        <end position="204"/>
    </location>
</feature>
<feature type="non-terminal residue" evidence="22">
    <location>
        <position position="483"/>
    </location>
</feature>
<feature type="transmembrane region" description="Helical" evidence="20">
    <location>
        <begin position="211"/>
        <end position="230"/>
    </location>
</feature>
<dbReference type="EMBL" id="VWZE01006823">
    <property type="protein sequence ID" value="NXF88102.1"/>
    <property type="molecule type" value="Genomic_DNA"/>
</dbReference>
<feature type="transmembrane region" description="Helical" evidence="20">
    <location>
        <begin position="236"/>
        <end position="263"/>
    </location>
</feature>
<protein>
    <recommendedName>
        <fullName evidence="16">E3 ubiquitin-protein ligase RNF26</fullName>
        <ecNumber evidence="4">2.3.2.27</ecNumber>
    </recommendedName>
    <alternativeName>
        <fullName evidence="17">RING finger protein 26</fullName>
    </alternativeName>
</protein>
<keyword evidence="22" id="KW-0436">Ligase</keyword>
<dbReference type="InterPro" id="IPR001841">
    <property type="entry name" value="Znf_RING"/>
</dbReference>
<comment type="pathway">
    <text evidence="3">Protein modification; protein ubiquitination.</text>
</comment>
<sequence>MDLLFVLLRGLRMALDLLVLLLDVNFFLVSSLVSALFWLLAAACNLPAAAAAGALACWDGLLVSMVSLARAAGSLALGAVQGLAGLLRGCCCGGLEGLKVAGHLLSHLALRGRELLHRELCGLLGCGQALARQVGEGLAIGTSLLAYLINSLVNVCLIGTQNLFTLVVALWDSVAGPFIRVTDLLAAFLAHVSSGAIAVSILLWSPCQMAFELLASVAELFISIFFVNIYGLGLLLLIIVISTFVFNPGLLWTLAGYVLGYFNTLPSYHRLQRDVWRLYQVAVLTLGMAMTSQAWRRLVDWSLQVTDWSLQVTNWSRGGRTMNRESNQRGAPVLPPRPAAPIRPTLTGAGQLPAEHEDPLDMEQVPQVRPALSRSAMAGQRLQLPREEPNTSRGNGPRRQQLNAAAADAEGTPDNDPWMLLKEQEERKKCVICQDQTKTVLLLPCRHLCLCQECTEVLLQQAIYQRNCPLCRQMILQTLNVYL</sequence>
<evidence type="ECO:0000256" key="16">
    <source>
        <dbReference type="ARBA" id="ARBA00067352"/>
    </source>
</evidence>
<dbReference type="Gene3D" id="3.30.40.10">
    <property type="entry name" value="Zinc/RING finger domain, C3HC4 (zinc finger)"/>
    <property type="match status" value="1"/>
</dbReference>
<evidence type="ECO:0000256" key="19">
    <source>
        <dbReference type="SAM" id="MobiDB-lite"/>
    </source>
</evidence>
<evidence type="ECO:0000256" key="10">
    <source>
        <dbReference type="ARBA" id="ARBA00022824"/>
    </source>
</evidence>
<evidence type="ECO:0000313" key="23">
    <source>
        <dbReference type="Proteomes" id="UP000583613"/>
    </source>
</evidence>
<evidence type="ECO:0000256" key="18">
    <source>
        <dbReference type="PROSITE-ProRule" id="PRU00175"/>
    </source>
</evidence>
<comment type="subunit">
    <text evidence="15">Interacts with INCA1. Interacts with TMEM43, ENDOD1, TMEM33 and TMED1 to form a complex capable of modulating innate immune signaling through the cGAS-STING pathway. Interacts with UBE2J1; this interaction is important for SQSTM1 ubiquitination.</text>
</comment>
<evidence type="ECO:0000256" key="8">
    <source>
        <dbReference type="ARBA" id="ARBA00022771"/>
    </source>
</evidence>
<dbReference type="OrthoDB" id="1711136at2759"/>
<feature type="non-terminal residue" evidence="22">
    <location>
        <position position="1"/>
    </location>
</feature>
<keyword evidence="5" id="KW-0808">Transferase</keyword>
<evidence type="ECO:0000313" key="22">
    <source>
        <dbReference type="EMBL" id="NXF88102.1"/>
    </source>
</evidence>
<feature type="domain" description="RING-type" evidence="21">
    <location>
        <begin position="430"/>
        <end position="472"/>
    </location>
</feature>
<evidence type="ECO:0000256" key="17">
    <source>
        <dbReference type="ARBA" id="ARBA00075536"/>
    </source>
</evidence>
<evidence type="ECO:0000256" key="20">
    <source>
        <dbReference type="SAM" id="Phobius"/>
    </source>
</evidence>
<feature type="transmembrane region" description="Helical" evidence="20">
    <location>
        <begin position="144"/>
        <end position="164"/>
    </location>
</feature>
<keyword evidence="12 20" id="KW-1133">Transmembrane helix</keyword>
<comment type="caution">
    <text evidence="22">The sequence shown here is derived from an EMBL/GenBank/DDBJ whole genome shotgun (WGS) entry which is preliminary data.</text>
</comment>
<dbReference type="GO" id="GO:0016567">
    <property type="term" value="P:protein ubiquitination"/>
    <property type="evidence" value="ECO:0007669"/>
    <property type="project" value="TreeGrafter"/>
</dbReference>
<organism evidence="22 23">
    <name type="scientific">Eubucco bourcierii</name>
    <name type="common">red-headed barbet</name>
    <dbReference type="NCBI Taxonomy" id="91767"/>
    <lineage>
        <taxon>Eukaryota</taxon>
        <taxon>Metazoa</taxon>
        <taxon>Chordata</taxon>
        <taxon>Craniata</taxon>
        <taxon>Vertebrata</taxon>
        <taxon>Euteleostomi</taxon>
        <taxon>Archelosauria</taxon>
        <taxon>Archosauria</taxon>
        <taxon>Dinosauria</taxon>
        <taxon>Saurischia</taxon>
        <taxon>Theropoda</taxon>
        <taxon>Coelurosauria</taxon>
        <taxon>Aves</taxon>
        <taxon>Neognathae</taxon>
        <taxon>Neoaves</taxon>
        <taxon>Telluraves</taxon>
        <taxon>Coraciimorphae</taxon>
        <taxon>Piciformes</taxon>
        <taxon>Ramphastidae</taxon>
        <taxon>Eubucco</taxon>
    </lineage>
</organism>
<evidence type="ECO:0000256" key="2">
    <source>
        <dbReference type="ARBA" id="ARBA00004477"/>
    </source>
</evidence>
<keyword evidence="6 20" id="KW-0812">Transmembrane</keyword>
<feature type="region of interest" description="Disordered" evidence="19">
    <location>
        <begin position="319"/>
        <end position="354"/>
    </location>
</feature>
<dbReference type="PANTHER" id="PTHR22696:SF1">
    <property type="entry name" value="E3 UBIQUITIN-PROTEIN LIGASE RNF26"/>
    <property type="match status" value="1"/>
</dbReference>
<evidence type="ECO:0000256" key="3">
    <source>
        <dbReference type="ARBA" id="ARBA00004906"/>
    </source>
</evidence>
<keyword evidence="10" id="KW-0256">Endoplasmic reticulum</keyword>
<feature type="transmembrane region" description="Helical" evidence="20">
    <location>
        <begin position="275"/>
        <end position="295"/>
    </location>
</feature>
<keyword evidence="8 18" id="KW-0863">Zinc-finger</keyword>
<dbReference type="InterPro" id="IPR040089">
    <property type="entry name" value="RNF26_mRING-HC-C3HC5"/>
</dbReference>
<evidence type="ECO:0000256" key="1">
    <source>
        <dbReference type="ARBA" id="ARBA00000900"/>
    </source>
</evidence>
<name>A0A7K8XAK2_9PICI</name>
<keyword evidence="13 20" id="KW-0472">Membrane</keyword>
<evidence type="ECO:0000256" key="15">
    <source>
        <dbReference type="ARBA" id="ARBA00063040"/>
    </source>
</evidence>
<dbReference type="Pfam" id="PF13920">
    <property type="entry name" value="zf-C3HC4_3"/>
    <property type="match status" value="1"/>
</dbReference>
<dbReference type="SMART" id="SM00184">
    <property type="entry name" value="RING"/>
    <property type="match status" value="1"/>
</dbReference>
<dbReference type="EC" id="2.3.2.27" evidence="4"/>
<keyword evidence="23" id="KW-1185">Reference proteome</keyword>
<keyword evidence="7" id="KW-0479">Metal-binding</keyword>
<accession>A0A7K8XAK2</accession>
<keyword evidence="11" id="KW-0862">Zinc</keyword>
<dbReference type="GO" id="GO:0008270">
    <property type="term" value="F:zinc ion binding"/>
    <property type="evidence" value="ECO:0007669"/>
    <property type="project" value="UniProtKB-KW"/>
</dbReference>
<evidence type="ECO:0000256" key="4">
    <source>
        <dbReference type="ARBA" id="ARBA00012483"/>
    </source>
</evidence>
<feature type="transmembrane region" description="Helical" evidence="20">
    <location>
        <begin position="17"/>
        <end position="40"/>
    </location>
</feature>
<evidence type="ECO:0000256" key="6">
    <source>
        <dbReference type="ARBA" id="ARBA00022692"/>
    </source>
</evidence>
<proteinExistence type="predicted"/>
<evidence type="ECO:0000256" key="7">
    <source>
        <dbReference type="ARBA" id="ARBA00022723"/>
    </source>
</evidence>
<evidence type="ECO:0000256" key="11">
    <source>
        <dbReference type="ARBA" id="ARBA00022833"/>
    </source>
</evidence>
<evidence type="ECO:0000256" key="14">
    <source>
        <dbReference type="ARBA" id="ARBA00057605"/>
    </source>
</evidence>
<dbReference type="GO" id="GO:0016874">
    <property type="term" value="F:ligase activity"/>
    <property type="evidence" value="ECO:0007669"/>
    <property type="project" value="UniProtKB-KW"/>
</dbReference>